<dbReference type="Proteomes" id="UP001208570">
    <property type="component" value="Unassembled WGS sequence"/>
</dbReference>
<evidence type="ECO:0000313" key="2">
    <source>
        <dbReference type="Proteomes" id="UP001208570"/>
    </source>
</evidence>
<reference evidence="1" key="1">
    <citation type="journal article" date="2023" name="Mol. Biol. Evol.">
        <title>Third-Generation Sequencing Reveals the Adaptive Role of the Epigenome in Three Deep-Sea Polychaetes.</title>
        <authorList>
            <person name="Perez M."/>
            <person name="Aroh O."/>
            <person name="Sun Y."/>
            <person name="Lan Y."/>
            <person name="Juniper S.K."/>
            <person name="Young C.R."/>
            <person name="Angers B."/>
            <person name="Qian P.Y."/>
        </authorList>
    </citation>
    <scope>NUCLEOTIDE SEQUENCE</scope>
    <source>
        <strain evidence="1">P08H-3</strain>
    </source>
</reference>
<evidence type="ECO:0000313" key="1">
    <source>
        <dbReference type="EMBL" id="KAK2155807.1"/>
    </source>
</evidence>
<accession>A0AAD9JN66</accession>
<dbReference type="AlphaFoldDB" id="A0AAD9JN66"/>
<organism evidence="1 2">
    <name type="scientific">Paralvinella palmiformis</name>
    <dbReference type="NCBI Taxonomy" id="53620"/>
    <lineage>
        <taxon>Eukaryota</taxon>
        <taxon>Metazoa</taxon>
        <taxon>Spiralia</taxon>
        <taxon>Lophotrochozoa</taxon>
        <taxon>Annelida</taxon>
        <taxon>Polychaeta</taxon>
        <taxon>Sedentaria</taxon>
        <taxon>Canalipalpata</taxon>
        <taxon>Terebellida</taxon>
        <taxon>Terebelliformia</taxon>
        <taxon>Alvinellidae</taxon>
        <taxon>Paralvinella</taxon>
    </lineage>
</organism>
<keyword evidence="2" id="KW-1185">Reference proteome</keyword>
<name>A0AAD9JN66_9ANNE</name>
<protein>
    <submittedName>
        <fullName evidence="1">Uncharacterized protein</fullName>
    </submittedName>
</protein>
<gene>
    <name evidence="1" type="ORF">LSH36_230g00009</name>
</gene>
<sequence length="120" mass="13581">MALKCDSSRTRTERELLSLLIPDSATSSLPLNAAIQNVVDRNLNKFKKLSDPNELKRFYFICQEKFRWGNSKVIPNRTCAPDQSVSQYEEMEVDKAVTVAVMPIPISPIKTRQISKCSSC</sequence>
<proteinExistence type="predicted"/>
<dbReference type="EMBL" id="JAODUP010000230">
    <property type="protein sequence ID" value="KAK2155807.1"/>
    <property type="molecule type" value="Genomic_DNA"/>
</dbReference>
<comment type="caution">
    <text evidence="1">The sequence shown here is derived from an EMBL/GenBank/DDBJ whole genome shotgun (WGS) entry which is preliminary data.</text>
</comment>